<comment type="caution">
    <text evidence="1">The sequence shown here is derived from an EMBL/GenBank/DDBJ whole genome shotgun (WGS) entry which is preliminary data.</text>
</comment>
<sequence length="98" mass="11619">MEIDDKISKLQKLKDKNRVRFKWQDAVLNIIEDLHLPRYVQTNKDKDPLDVRAILMSHARRNLPVLERRFALVKEQGKAGDEAFLYYLGIIEKENVKQ</sequence>
<dbReference type="Proteomes" id="UP000176786">
    <property type="component" value="Unassembled WGS sequence"/>
</dbReference>
<accession>A0A1F5PAD2</accession>
<gene>
    <name evidence="1" type="ORF">A3J48_01615</name>
</gene>
<evidence type="ECO:0000313" key="2">
    <source>
        <dbReference type="Proteomes" id="UP000176786"/>
    </source>
</evidence>
<dbReference type="EMBL" id="MFES01000001">
    <property type="protein sequence ID" value="OGE86620.1"/>
    <property type="molecule type" value="Genomic_DNA"/>
</dbReference>
<dbReference type="STRING" id="1817832.A3J48_01615"/>
<protein>
    <submittedName>
        <fullName evidence="1">Uncharacterized protein</fullName>
    </submittedName>
</protein>
<reference evidence="1 2" key="1">
    <citation type="journal article" date="2016" name="Nat. Commun.">
        <title>Thousands of microbial genomes shed light on interconnected biogeochemical processes in an aquifer system.</title>
        <authorList>
            <person name="Anantharaman K."/>
            <person name="Brown C.T."/>
            <person name="Hug L.A."/>
            <person name="Sharon I."/>
            <person name="Castelle C.J."/>
            <person name="Probst A.J."/>
            <person name="Thomas B.C."/>
            <person name="Singh A."/>
            <person name="Wilkins M.J."/>
            <person name="Karaoz U."/>
            <person name="Brodie E.L."/>
            <person name="Williams K.H."/>
            <person name="Hubbard S.S."/>
            <person name="Banfield J.F."/>
        </authorList>
    </citation>
    <scope>NUCLEOTIDE SEQUENCE [LARGE SCALE GENOMIC DNA]</scope>
</reference>
<dbReference type="AlphaFoldDB" id="A0A1F5PAD2"/>
<proteinExistence type="predicted"/>
<organism evidence="1 2">
    <name type="scientific">Candidatus Doudnabacteria bacterium RIFCSPHIGHO2_02_FULL_46_11</name>
    <dbReference type="NCBI Taxonomy" id="1817832"/>
    <lineage>
        <taxon>Bacteria</taxon>
        <taxon>Candidatus Doudnaibacteriota</taxon>
    </lineage>
</organism>
<evidence type="ECO:0000313" key="1">
    <source>
        <dbReference type="EMBL" id="OGE86620.1"/>
    </source>
</evidence>
<name>A0A1F5PAD2_9BACT</name>